<keyword evidence="2" id="KW-0812">Transmembrane</keyword>
<sequence>MGPFGYGSAVLIGLLFLAKCELQNSTTNDTVADNPPKMGNESNPKSTSTVASTTPSTQQANITDNATTTSELDIYGDHLSVDGILGCIWPDDVIKRFQFCVEASNLSKVLHDAQESDKLFYGLLNKKIMKSLIHECKESHCKTSINEVELNNVVNWWIENKEAIIGFRKCLQKNTEGMVRLCGVGTKLSTVISGIVGLHVNVIDAVLPAMEKEKSSKSECLQRIMESAHLTSAIYLGSNFYRENSVFCWDVTQGTCKPICRQFAQILQCMSSKCPNSKGFIEKIGIWQWYFLNPRMTAKTCNLTNEITCKNYKLHTGEGPLFISTSNIKHLFSAIGEKLVAFKEEVEAQLHMPFYLVSMSVLSAFAILILLTALICMWRHGLIMKQKRKDLRYSRIIPGRNLRSKEETRALTVEDDEF</sequence>
<keyword evidence="2" id="KW-0472">Membrane</keyword>
<evidence type="ECO:0000313" key="5">
    <source>
        <dbReference type="WBParaSite" id="TMUE_2000006483.1"/>
    </source>
</evidence>
<feature type="chain" id="PRO_5024411850" evidence="3">
    <location>
        <begin position="23"/>
        <end position="418"/>
    </location>
</feature>
<keyword evidence="4" id="KW-1185">Reference proteome</keyword>
<evidence type="ECO:0000256" key="3">
    <source>
        <dbReference type="SAM" id="SignalP"/>
    </source>
</evidence>
<name>A0A5S6QGZ9_TRIMR</name>
<proteinExistence type="predicted"/>
<feature type="signal peptide" evidence="3">
    <location>
        <begin position="1"/>
        <end position="22"/>
    </location>
</feature>
<evidence type="ECO:0000256" key="1">
    <source>
        <dbReference type="SAM" id="MobiDB-lite"/>
    </source>
</evidence>
<dbReference type="Proteomes" id="UP000046395">
    <property type="component" value="Unassembled WGS sequence"/>
</dbReference>
<evidence type="ECO:0000313" key="4">
    <source>
        <dbReference type="Proteomes" id="UP000046395"/>
    </source>
</evidence>
<protein>
    <submittedName>
        <fullName evidence="5">Chondroitin proteoglycan 4 domain-containing protein</fullName>
    </submittedName>
</protein>
<dbReference type="AlphaFoldDB" id="A0A5S6QGZ9"/>
<accession>A0A5S6QGZ9</accession>
<evidence type="ECO:0000256" key="2">
    <source>
        <dbReference type="SAM" id="Phobius"/>
    </source>
</evidence>
<feature type="compositionally biased region" description="Low complexity" evidence="1">
    <location>
        <begin position="46"/>
        <end position="57"/>
    </location>
</feature>
<dbReference type="WBParaSite" id="TMUE_2000006483.1">
    <property type="protein sequence ID" value="TMUE_2000006483.1"/>
    <property type="gene ID" value="WBGene00291849"/>
</dbReference>
<feature type="region of interest" description="Disordered" evidence="1">
    <location>
        <begin position="27"/>
        <end position="59"/>
    </location>
</feature>
<organism evidence="4 5">
    <name type="scientific">Trichuris muris</name>
    <name type="common">Mouse whipworm</name>
    <dbReference type="NCBI Taxonomy" id="70415"/>
    <lineage>
        <taxon>Eukaryota</taxon>
        <taxon>Metazoa</taxon>
        <taxon>Ecdysozoa</taxon>
        <taxon>Nematoda</taxon>
        <taxon>Enoplea</taxon>
        <taxon>Dorylaimia</taxon>
        <taxon>Trichinellida</taxon>
        <taxon>Trichuridae</taxon>
        <taxon>Trichuris</taxon>
    </lineage>
</organism>
<keyword evidence="3" id="KW-0732">Signal</keyword>
<feature type="transmembrane region" description="Helical" evidence="2">
    <location>
        <begin position="354"/>
        <end position="378"/>
    </location>
</feature>
<keyword evidence="2" id="KW-1133">Transmembrane helix</keyword>
<reference evidence="5" key="1">
    <citation type="submission" date="2019-12" db="UniProtKB">
        <authorList>
            <consortium name="WormBaseParasite"/>
        </authorList>
    </citation>
    <scope>IDENTIFICATION</scope>
</reference>